<dbReference type="CDD" id="cd02872">
    <property type="entry name" value="GH18_chitolectin_chitotriosidase"/>
    <property type="match status" value="1"/>
</dbReference>
<dbReference type="STRING" id="166423.A0A0M9A8X5"/>
<dbReference type="Gene3D" id="3.10.50.10">
    <property type="match status" value="1"/>
</dbReference>
<protein>
    <submittedName>
        <fullName evidence="7">Putative chitinase 2</fullName>
    </submittedName>
</protein>
<keyword evidence="1 3" id="KW-0378">Hydrolase</keyword>
<evidence type="ECO:0000259" key="5">
    <source>
        <dbReference type="PROSITE" id="PS50815"/>
    </source>
</evidence>
<dbReference type="InterPro" id="IPR017853">
    <property type="entry name" value="GH"/>
</dbReference>
<reference evidence="7 8" key="1">
    <citation type="submission" date="2015-07" db="EMBL/GenBank/DDBJ databases">
        <title>The genome of Melipona quadrifasciata.</title>
        <authorList>
            <person name="Pan H."/>
            <person name="Kapheim K."/>
        </authorList>
    </citation>
    <scope>NUCLEOTIDE SEQUENCE [LARGE SCALE GENOMIC DNA]</scope>
    <source>
        <strain evidence="7">0111107301</strain>
        <tissue evidence="7">Whole body</tissue>
    </source>
</reference>
<evidence type="ECO:0000256" key="3">
    <source>
        <dbReference type="RuleBase" id="RU000489"/>
    </source>
</evidence>
<evidence type="ECO:0000259" key="6">
    <source>
        <dbReference type="PROSITE" id="PS51910"/>
    </source>
</evidence>
<name>A0A0M9A8X5_9HYME</name>
<gene>
    <name evidence="7" type="ORF">WN51_02893</name>
</gene>
<dbReference type="SUPFAM" id="SSF51445">
    <property type="entry name" value="(Trans)glycosidases"/>
    <property type="match status" value="1"/>
</dbReference>
<evidence type="ECO:0000256" key="2">
    <source>
        <dbReference type="ARBA" id="ARBA00023295"/>
    </source>
</evidence>
<dbReference type="Proteomes" id="UP000053105">
    <property type="component" value="Unassembled WGS sequence"/>
</dbReference>
<dbReference type="InterPro" id="IPR001223">
    <property type="entry name" value="Glyco_hydro18_cat"/>
</dbReference>
<dbReference type="InterPro" id="IPR003511">
    <property type="entry name" value="HORMA_dom"/>
</dbReference>
<dbReference type="GO" id="GO:0008061">
    <property type="term" value="F:chitin binding"/>
    <property type="evidence" value="ECO:0007669"/>
    <property type="project" value="InterPro"/>
</dbReference>
<evidence type="ECO:0000256" key="1">
    <source>
        <dbReference type="ARBA" id="ARBA00022801"/>
    </source>
</evidence>
<feature type="domain" description="GH18" evidence="6">
    <location>
        <begin position="200"/>
        <end position="579"/>
    </location>
</feature>
<sequence>MSDDKIVATDILLEFLEVAFNQILFFRNLYPKEIFVKKKIYSICVYVSEHPELNEYIRNVLNAIRELVKEDENSLKTVNLVFYNKEKEPIEKFVFNLTKLQANNTEKDPYYLKTEESLRTICLKLSMCETYLKPLPEDSSFSTEIETYETAHVTLNENPRCEDFPWIINEDASEMINKNLLPLKTIKTDCLNMQMSKHNKVVTCYVASWAVYRPNNGQFQVPNIPAELCTHLVYAFAGLNSTSWTIRSLDPYLDIENGNYKNMTQLHERHPNLKVLLAIGGWNEGSKNYSDLVSSPKQRSTFINSVIYFLGKYNFNGFDLDWEYPGSGGISEDRENFVALVKELKEAFKKSKYLLTAAISANQGTIDTAYDIPEISKYLDFIHVMGYDYHGVWDKKVLPNAPLKSENGHSVMDTLNYLLRKGVPANKTVLGLPMYGRTFILTSKLNSSQESPINRPATSEGFKGPYTGEKGFMGYNEICEELVSRTNNWITGWDDNSDTPYAVDNDHVIVYDNPRSLKAKFYVLFLFEHAMSLNLAGIMTWSIDTDDFHGKCASLKDSLDRTETTYPLLRSINVVLSQSDNNNDGNNDVDNNNGNNDDDKGNNSSSIARSSYSFILITLASFIYYI</sequence>
<dbReference type="FunFam" id="3.10.50.10:FF:000008">
    <property type="entry name" value="Chitinase 11"/>
    <property type="match status" value="1"/>
</dbReference>
<feature type="domain" description="HORMA" evidence="5">
    <location>
        <begin position="6"/>
        <end position="197"/>
    </location>
</feature>
<dbReference type="GO" id="GO:0004568">
    <property type="term" value="F:chitinase activity"/>
    <property type="evidence" value="ECO:0007669"/>
    <property type="project" value="UniProtKB-ARBA"/>
</dbReference>
<dbReference type="SMART" id="SM00636">
    <property type="entry name" value="Glyco_18"/>
    <property type="match status" value="1"/>
</dbReference>
<dbReference type="PANTHER" id="PTHR11177">
    <property type="entry name" value="CHITINASE"/>
    <property type="match status" value="1"/>
</dbReference>
<dbReference type="AlphaFoldDB" id="A0A0M9A8X5"/>
<dbReference type="Pfam" id="PF02301">
    <property type="entry name" value="HORMA"/>
    <property type="match status" value="1"/>
</dbReference>
<evidence type="ECO:0000313" key="8">
    <source>
        <dbReference type="Proteomes" id="UP000053105"/>
    </source>
</evidence>
<dbReference type="InterPro" id="IPR029070">
    <property type="entry name" value="Chitinase_insertion_sf"/>
</dbReference>
<dbReference type="Gene3D" id="3.30.900.10">
    <property type="entry name" value="HORMA domain"/>
    <property type="match status" value="1"/>
</dbReference>
<dbReference type="Pfam" id="PF00704">
    <property type="entry name" value="Glyco_hydro_18"/>
    <property type="match status" value="1"/>
</dbReference>
<dbReference type="GO" id="GO:0006032">
    <property type="term" value="P:chitin catabolic process"/>
    <property type="evidence" value="ECO:0007669"/>
    <property type="project" value="TreeGrafter"/>
</dbReference>
<feature type="compositionally biased region" description="Low complexity" evidence="4">
    <location>
        <begin position="580"/>
        <end position="595"/>
    </location>
</feature>
<dbReference type="EMBL" id="KQ435711">
    <property type="protein sequence ID" value="KOX79627.1"/>
    <property type="molecule type" value="Genomic_DNA"/>
</dbReference>
<proteinExistence type="predicted"/>
<organism evidence="7 8">
    <name type="scientific">Melipona quadrifasciata</name>
    <dbReference type="NCBI Taxonomy" id="166423"/>
    <lineage>
        <taxon>Eukaryota</taxon>
        <taxon>Metazoa</taxon>
        <taxon>Ecdysozoa</taxon>
        <taxon>Arthropoda</taxon>
        <taxon>Hexapoda</taxon>
        <taxon>Insecta</taxon>
        <taxon>Pterygota</taxon>
        <taxon>Neoptera</taxon>
        <taxon>Endopterygota</taxon>
        <taxon>Hymenoptera</taxon>
        <taxon>Apocrita</taxon>
        <taxon>Aculeata</taxon>
        <taxon>Apoidea</taxon>
        <taxon>Anthophila</taxon>
        <taxon>Apidae</taxon>
        <taxon>Melipona</taxon>
    </lineage>
</organism>
<dbReference type="PROSITE" id="PS50815">
    <property type="entry name" value="HORMA"/>
    <property type="match status" value="1"/>
</dbReference>
<dbReference type="OrthoDB" id="73875at2759"/>
<dbReference type="InterPro" id="IPR011583">
    <property type="entry name" value="Chitinase_II/V-like_cat"/>
</dbReference>
<evidence type="ECO:0000256" key="4">
    <source>
        <dbReference type="SAM" id="MobiDB-lite"/>
    </source>
</evidence>
<dbReference type="InterPro" id="IPR050314">
    <property type="entry name" value="Glycosyl_Hydrlase_18"/>
</dbReference>
<keyword evidence="2 3" id="KW-0326">Glycosidase</keyword>
<dbReference type="InterPro" id="IPR036570">
    <property type="entry name" value="HORMA_dom_sf"/>
</dbReference>
<dbReference type="GO" id="GO:0005975">
    <property type="term" value="P:carbohydrate metabolic process"/>
    <property type="evidence" value="ECO:0007669"/>
    <property type="project" value="InterPro"/>
</dbReference>
<dbReference type="SUPFAM" id="SSF56019">
    <property type="entry name" value="The spindle assembly checkpoint protein mad2"/>
    <property type="match status" value="1"/>
</dbReference>
<keyword evidence="8" id="KW-1185">Reference proteome</keyword>
<dbReference type="GO" id="GO:0005576">
    <property type="term" value="C:extracellular region"/>
    <property type="evidence" value="ECO:0007669"/>
    <property type="project" value="TreeGrafter"/>
</dbReference>
<dbReference type="PANTHER" id="PTHR11177:SF403">
    <property type="entry name" value="CHITINASE 2-RELATED"/>
    <property type="match status" value="1"/>
</dbReference>
<evidence type="ECO:0000313" key="7">
    <source>
        <dbReference type="EMBL" id="KOX79627.1"/>
    </source>
</evidence>
<dbReference type="InterPro" id="IPR001579">
    <property type="entry name" value="Glyco_hydro_18_chit_AS"/>
</dbReference>
<feature type="region of interest" description="Disordered" evidence="4">
    <location>
        <begin position="577"/>
        <end position="604"/>
    </location>
</feature>
<dbReference type="SUPFAM" id="SSF54556">
    <property type="entry name" value="Chitinase insertion domain"/>
    <property type="match status" value="1"/>
</dbReference>
<dbReference type="PROSITE" id="PS01095">
    <property type="entry name" value="GH18_1"/>
    <property type="match status" value="1"/>
</dbReference>
<dbReference type="Gene3D" id="3.20.20.80">
    <property type="entry name" value="Glycosidases"/>
    <property type="match status" value="1"/>
</dbReference>
<dbReference type="PROSITE" id="PS51910">
    <property type="entry name" value="GH18_2"/>
    <property type="match status" value="1"/>
</dbReference>
<accession>A0A0M9A8X5</accession>